<dbReference type="Pfam" id="PF13407">
    <property type="entry name" value="Peripla_BP_4"/>
    <property type="match status" value="1"/>
</dbReference>
<keyword evidence="5" id="KW-1185">Reference proteome</keyword>
<comment type="caution">
    <text evidence="4">The sequence shown here is derived from an EMBL/GenBank/DDBJ whole genome shotgun (WGS) entry which is preliminary data.</text>
</comment>
<evidence type="ECO:0000256" key="2">
    <source>
        <dbReference type="ARBA" id="ARBA00022729"/>
    </source>
</evidence>
<dbReference type="RefSeq" id="WP_181338922.1">
    <property type="nucleotide sequence ID" value="NZ_JAAKDE010000004.1"/>
</dbReference>
<sequence>MERRKLKNTLFLLALLLLIIIRMVTYRWSLPSIEHNNKPGRVKIGLSLATLQEERWKRDRDYMEEKIVECGGEFISLSANNDWILQVRQVEYFINNKVDVLIIVPQDLDRLAEAVEIAKRAGIKVVSYDRLIRNADLDLYISFDSVKVGELMAKRLTQEVPSGRYVIINGPPTDHNPYLINQGYRNILTPLVEKHQIEIVSEIWAENWLPEKAYTTISRLLLDGVDFDAVLAANDGLASGVIEALSEWRLAGKIPVTGHDADLSACQRIIEGTQLMTVYKPIRQLAYRAAELAMLLAENKAIATNSPAVFNGKHFVPAEIITPIAIDRSNISIVIEDDFHRPEDIYRNIPYTAKQF</sequence>
<evidence type="ECO:0000313" key="4">
    <source>
        <dbReference type="EMBL" id="MBA2132477.1"/>
    </source>
</evidence>
<evidence type="ECO:0000256" key="1">
    <source>
        <dbReference type="ARBA" id="ARBA00004196"/>
    </source>
</evidence>
<protein>
    <submittedName>
        <fullName evidence="4">Substrate-binding domain-containing protein</fullName>
    </submittedName>
</protein>
<keyword evidence="2" id="KW-0732">Signal</keyword>
<feature type="domain" description="Periplasmic binding protein" evidence="3">
    <location>
        <begin position="44"/>
        <end position="300"/>
    </location>
</feature>
<reference evidence="4" key="1">
    <citation type="submission" date="2020-06" db="EMBL/GenBank/DDBJ databases">
        <title>Novel chitinolytic bacterium.</title>
        <authorList>
            <person name="Ungkulpasvich U."/>
            <person name="Kosugi A."/>
            <person name="Uke A."/>
        </authorList>
    </citation>
    <scope>NUCLEOTIDE SEQUENCE</scope>
    <source>
        <strain evidence="4">UUS1-1</strain>
    </source>
</reference>
<dbReference type="GO" id="GO:0030288">
    <property type="term" value="C:outer membrane-bounded periplasmic space"/>
    <property type="evidence" value="ECO:0007669"/>
    <property type="project" value="TreeGrafter"/>
</dbReference>
<dbReference type="GO" id="GO:0030246">
    <property type="term" value="F:carbohydrate binding"/>
    <property type="evidence" value="ECO:0007669"/>
    <property type="project" value="TreeGrafter"/>
</dbReference>
<dbReference type="Proteomes" id="UP000657177">
    <property type="component" value="Unassembled WGS sequence"/>
</dbReference>
<dbReference type="InterPro" id="IPR050555">
    <property type="entry name" value="Bact_Solute-Bind_Prot2"/>
</dbReference>
<dbReference type="EMBL" id="JAAKDE010000004">
    <property type="protein sequence ID" value="MBA2132477.1"/>
    <property type="molecule type" value="Genomic_DNA"/>
</dbReference>
<dbReference type="SUPFAM" id="SSF53822">
    <property type="entry name" value="Periplasmic binding protein-like I"/>
    <property type="match status" value="1"/>
</dbReference>
<dbReference type="Gene3D" id="3.40.50.2300">
    <property type="match status" value="2"/>
</dbReference>
<comment type="subcellular location">
    <subcellularLocation>
        <location evidence="1">Cell envelope</location>
    </subcellularLocation>
</comment>
<name>A0A8J6HWD7_9FIRM</name>
<organism evidence="4 5">
    <name type="scientific">Capillibacterium thermochitinicola</name>
    <dbReference type="NCBI Taxonomy" id="2699427"/>
    <lineage>
        <taxon>Bacteria</taxon>
        <taxon>Bacillati</taxon>
        <taxon>Bacillota</taxon>
        <taxon>Capillibacterium</taxon>
    </lineage>
</organism>
<dbReference type="PANTHER" id="PTHR30036">
    <property type="entry name" value="D-XYLOSE-BINDING PERIPLASMIC PROTEIN"/>
    <property type="match status" value="1"/>
</dbReference>
<proteinExistence type="predicted"/>
<dbReference type="InterPro" id="IPR028082">
    <property type="entry name" value="Peripla_BP_I"/>
</dbReference>
<evidence type="ECO:0000259" key="3">
    <source>
        <dbReference type="Pfam" id="PF13407"/>
    </source>
</evidence>
<dbReference type="PANTHER" id="PTHR30036:SF1">
    <property type="entry name" value="D-XYLOSE-BINDING PERIPLASMIC PROTEIN"/>
    <property type="match status" value="1"/>
</dbReference>
<evidence type="ECO:0000313" key="5">
    <source>
        <dbReference type="Proteomes" id="UP000657177"/>
    </source>
</evidence>
<accession>A0A8J6HWD7</accession>
<dbReference type="AlphaFoldDB" id="A0A8J6HWD7"/>
<gene>
    <name evidence="4" type="ORF">G5B42_02815</name>
</gene>
<dbReference type="InterPro" id="IPR025997">
    <property type="entry name" value="SBP_2_dom"/>
</dbReference>